<feature type="transmembrane region" description="Helical" evidence="1">
    <location>
        <begin position="92"/>
        <end position="118"/>
    </location>
</feature>
<protein>
    <submittedName>
        <fullName evidence="2">ABC transporter permease</fullName>
    </submittedName>
</protein>
<gene>
    <name evidence="2" type="ORF">A9D01_11710</name>
</gene>
<evidence type="ECO:0000313" key="2">
    <source>
        <dbReference type="EMBL" id="ATZ09309.1"/>
    </source>
</evidence>
<dbReference type="AlphaFoldDB" id="A0ABC8CL91"/>
<organism evidence="2 3">
    <name type="scientific">Corynebacterium striatum</name>
    <dbReference type="NCBI Taxonomy" id="43770"/>
    <lineage>
        <taxon>Bacteria</taxon>
        <taxon>Bacillati</taxon>
        <taxon>Actinomycetota</taxon>
        <taxon>Actinomycetes</taxon>
        <taxon>Mycobacteriales</taxon>
        <taxon>Corynebacteriaceae</taxon>
        <taxon>Corynebacterium</taxon>
    </lineage>
</organism>
<dbReference type="GeneID" id="92739419"/>
<accession>A0ABC8CL91</accession>
<feature type="transmembrane region" description="Helical" evidence="1">
    <location>
        <begin position="213"/>
        <end position="236"/>
    </location>
</feature>
<feature type="transmembrane region" description="Helical" evidence="1">
    <location>
        <begin position="52"/>
        <end position="71"/>
    </location>
</feature>
<evidence type="ECO:0000313" key="3">
    <source>
        <dbReference type="Proteomes" id="UP000231994"/>
    </source>
</evidence>
<keyword evidence="1" id="KW-0472">Membrane</keyword>
<reference evidence="2 3" key="1">
    <citation type="submission" date="2017-11" db="EMBL/GenBank/DDBJ databases">
        <title>Whole genome sequencing of cultured pathogen.</title>
        <authorList>
            <person name="Hoffmann M."/>
            <person name="Sanchez M."/>
            <person name="Timme R."/>
            <person name="Nudel K."/>
            <person name="Bry L."/>
        </authorList>
    </citation>
    <scope>NUCLEOTIDE SEQUENCE [LARGE SCALE GENOMIC DNA]</scope>
    <source>
        <strain evidence="2 3">216</strain>
    </source>
</reference>
<dbReference type="EMBL" id="CP024932">
    <property type="protein sequence ID" value="ATZ09309.1"/>
    <property type="molecule type" value="Genomic_DNA"/>
</dbReference>
<sequence length="243" mass="25927">MIAAFRAELRRLISLRSTGVYAVMLLGCFFGPIIIMAAVYDAEYQGPIDASDIGKCISIFHVLAIIFSGAYTATEIRSGSTAIAFLTQTSRYLSLVAHYVVEGVFLVCAFAIGIPLALLAGMLYPDGLEIGVGALPYWGLYLGIVLVWSSMATSIAVITRSVAAAVATPITWMLLIEQLLAQIPMFDAITPWLPFAASHSLLARSLGEATSVYPALATAFAILSPAFLLGVLSFTLHCKRDAP</sequence>
<feature type="transmembrane region" description="Helical" evidence="1">
    <location>
        <begin position="138"/>
        <end position="158"/>
    </location>
</feature>
<proteinExistence type="predicted"/>
<evidence type="ECO:0000256" key="1">
    <source>
        <dbReference type="SAM" id="Phobius"/>
    </source>
</evidence>
<keyword evidence="1" id="KW-0812">Transmembrane</keyword>
<keyword evidence="1" id="KW-1133">Transmembrane helix</keyword>
<dbReference type="Proteomes" id="UP000231994">
    <property type="component" value="Chromosome"/>
</dbReference>
<dbReference type="PROSITE" id="PS51257">
    <property type="entry name" value="PROKAR_LIPOPROTEIN"/>
    <property type="match status" value="1"/>
</dbReference>
<feature type="transmembrane region" description="Helical" evidence="1">
    <location>
        <begin position="20"/>
        <end position="40"/>
    </location>
</feature>
<dbReference type="RefSeq" id="WP_005291905.1">
    <property type="nucleotide sequence ID" value="NZ_CAACYF010000002.1"/>
</dbReference>
<name>A0ABC8CL91_CORST</name>